<sequence length="96" mass="11214">MSISWDLTDLEKDSEASILVLLPFYGLLEGKVSEVEIEEVEVNVLDEATMEEEGYEEEDDDLEIKKLSWSHGGRDFEFRWMKTNGFWIFFAKAKDL</sequence>
<evidence type="ECO:0000313" key="2">
    <source>
        <dbReference type="Proteomes" id="UP000315295"/>
    </source>
</evidence>
<gene>
    <name evidence="1" type="ORF">C1H46_016834</name>
</gene>
<dbReference type="Proteomes" id="UP000315295">
    <property type="component" value="Unassembled WGS sequence"/>
</dbReference>
<dbReference type="EMBL" id="VIEB01000269">
    <property type="protein sequence ID" value="TQD97574.1"/>
    <property type="molecule type" value="Genomic_DNA"/>
</dbReference>
<reference evidence="1 2" key="1">
    <citation type="journal article" date="2019" name="G3 (Bethesda)">
        <title>Sequencing of a Wild Apple (Malus baccata) Genome Unravels the Differences Between Cultivated and Wild Apple Species Regarding Disease Resistance and Cold Tolerance.</title>
        <authorList>
            <person name="Chen X."/>
        </authorList>
    </citation>
    <scope>NUCLEOTIDE SEQUENCE [LARGE SCALE GENOMIC DNA]</scope>
    <source>
        <strain evidence="2">cv. Shandingzi</strain>
        <tissue evidence="1">Leaves</tissue>
    </source>
</reference>
<comment type="caution">
    <text evidence="1">The sequence shown here is derived from an EMBL/GenBank/DDBJ whole genome shotgun (WGS) entry which is preliminary data.</text>
</comment>
<name>A0A540MFR8_MALBA</name>
<proteinExistence type="predicted"/>
<protein>
    <submittedName>
        <fullName evidence="1">Uncharacterized protein</fullName>
    </submittedName>
</protein>
<evidence type="ECO:0000313" key="1">
    <source>
        <dbReference type="EMBL" id="TQD97574.1"/>
    </source>
</evidence>
<dbReference type="AlphaFoldDB" id="A0A540MFR8"/>
<accession>A0A540MFR8</accession>
<organism evidence="1 2">
    <name type="scientific">Malus baccata</name>
    <name type="common">Siberian crab apple</name>
    <name type="synonym">Pyrus baccata</name>
    <dbReference type="NCBI Taxonomy" id="106549"/>
    <lineage>
        <taxon>Eukaryota</taxon>
        <taxon>Viridiplantae</taxon>
        <taxon>Streptophyta</taxon>
        <taxon>Embryophyta</taxon>
        <taxon>Tracheophyta</taxon>
        <taxon>Spermatophyta</taxon>
        <taxon>Magnoliopsida</taxon>
        <taxon>eudicotyledons</taxon>
        <taxon>Gunneridae</taxon>
        <taxon>Pentapetalae</taxon>
        <taxon>rosids</taxon>
        <taxon>fabids</taxon>
        <taxon>Rosales</taxon>
        <taxon>Rosaceae</taxon>
        <taxon>Amygdaloideae</taxon>
        <taxon>Maleae</taxon>
        <taxon>Malus</taxon>
    </lineage>
</organism>
<keyword evidence="2" id="KW-1185">Reference proteome</keyword>